<dbReference type="AlphaFoldDB" id="A0A2U9C9P8"/>
<feature type="compositionally biased region" description="Basic and acidic residues" evidence="1">
    <location>
        <begin position="1"/>
        <end position="29"/>
    </location>
</feature>
<protein>
    <submittedName>
        <fullName evidence="2">Uncharacterized protein</fullName>
    </submittedName>
</protein>
<dbReference type="Proteomes" id="UP000246464">
    <property type="component" value="Chromosome 14"/>
</dbReference>
<feature type="region of interest" description="Disordered" evidence="1">
    <location>
        <begin position="1"/>
        <end position="34"/>
    </location>
</feature>
<dbReference type="EMBL" id="CP026256">
    <property type="protein sequence ID" value="AWP13208.1"/>
    <property type="molecule type" value="Genomic_DNA"/>
</dbReference>
<gene>
    <name evidence="2" type="ORF">SMAX5B_018273</name>
</gene>
<evidence type="ECO:0000313" key="2">
    <source>
        <dbReference type="EMBL" id="AWP13208.1"/>
    </source>
</evidence>
<keyword evidence="3" id="KW-1185">Reference proteome</keyword>
<proteinExistence type="predicted"/>
<evidence type="ECO:0000256" key="1">
    <source>
        <dbReference type="SAM" id="MobiDB-lite"/>
    </source>
</evidence>
<evidence type="ECO:0000313" key="3">
    <source>
        <dbReference type="Proteomes" id="UP000246464"/>
    </source>
</evidence>
<sequence length="76" mass="8343">MCDTNETERESKKPRNKEPVLEAQDKPTAELHPVSSTTHILATMGPTVAATSHFGRIVFATASRSSQCVNEMARED</sequence>
<accession>A0A2U9C9P8</accession>
<organism evidence="2 3">
    <name type="scientific">Scophthalmus maximus</name>
    <name type="common">Turbot</name>
    <name type="synonym">Psetta maxima</name>
    <dbReference type="NCBI Taxonomy" id="52904"/>
    <lineage>
        <taxon>Eukaryota</taxon>
        <taxon>Metazoa</taxon>
        <taxon>Chordata</taxon>
        <taxon>Craniata</taxon>
        <taxon>Vertebrata</taxon>
        <taxon>Euteleostomi</taxon>
        <taxon>Actinopterygii</taxon>
        <taxon>Neopterygii</taxon>
        <taxon>Teleostei</taxon>
        <taxon>Neoteleostei</taxon>
        <taxon>Acanthomorphata</taxon>
        <taxon>Carangaria</taxon>
        <taxon>Pleuronectiformes</taxon>
        <taxon>Pleuronectoidei</taxon>
        <taxon>Scophthalmidae</taxon>
        <taxon>Scophthalmus</taxon>
    </lineage>
</organism>
<name>A0A2U9C9P8_SCOMX</name>
<reference evidence="2 3" key="1">
    <citation type="submission" date="2017-12" db="EMBL/GenBank/DDBJ databases">
        <title>Integrating genomic resources of turbot (Scophthalmus maximus) in depth evaluation of genetic and physical mapping variation across individuals.</title>
        <authorList>
            <person name="Martinez P."/>
        </authorList>
    </citation>
    <scope>NUCLEOTIDE SEQUENCE [LARGE SCALE GENOMIC DNA]</scope>
</reference>